<keyword evidence="5" id="KW-0762">Sugar transport</keyword>
<evidence type="ECO:0000259" key="19">
    <source>
        <dbReference type="Pfam" id="PF22461"/>
    </source>
</evidence>
<dbReference type="GO" id="GO:0009279">
    <property type="term" value="C:cell outer membrane"/>
    <property type="evidence" value="ECO:0007669"/>
    <property type="project" value="UniProtKB-SubCell"/>
</dbReference>
<feature type="compositionally biased region" description="Polar residues" evidence="15">
    <location>
        <begin position="85"/>
        <end position="95"/>
    </location>
</feature>
<dbReference type="PANTHER" id="PTHR33619">
    <property type="entry name" value="POLYSACCHARIDE EXPORT PROTEIN GFCE-RELATED"/>
    <property type="match status" value="1"/>
</dbReference>
<keyword evidence="9" id="KW-0406">Ion transport</keyword>
<feature type="signal peptide" evidence="16">
    <location>
        <begin position="1"/>
        <end position="22"/>
    </location>
</feature>
<dbReference type="GO" id="GO:0015288">
    <property type="term" value="F:porin activity"/>
    <property type="evidence" value="ECO:0007669"/>
    <property type="project" value="UniProtKB-KW"/>
</dbReference>
<comment type="similarity">
    <text evidence="2">Belongs to the BexD/CtrA/VexA family.</text>
</comment>
<dbReference type="InterPro" id="IPR019554">
    <property type="entry name" value="Soluble_ligand-bd"/>
</dbReference>
<evidence type="ECO:0000313" key="21">
    <source>
        <dbReference type="Proteomes" id="UP000184474"/>
    </source>
</evidence>
<keyword evidence="4" id="KW-1134">Transmembrane beta strand</keyword>
<dbReference type="Proteomes" id="UP000184474">
    <property type="component" value="Unassembled WGS sequence"/>
</dbReference>
<protein>
    <submittedName>
        <fullName evidence="20">Protein involved in polysaccharide export, contains SLBB domain of the beta-grasp fold</fullName>
    </submittedName>
</protein>
<evidence type="ECO:0000256" key="16">
    <source>
        <dbReference type="SAM" id="SignalP"/>
    </source>
</evidence>
<dbReference type="Pfam" id="PF10531">
    <property type="entry name" value="SLBB"/>
    <property type="match status" value="4"/>
</dbReference>
<evidence type="ECO:0000256" key="4">
    <source>
        <dbReference type="ARBA" id="ARBA00022452"/>
    </source>
</evidence>
<evidence type="ECO:0000256" key="6">
    <source>
        <dbReference type="ARBA" id="ARBA00022692"/>
    </source>
</evidence>
<accession>A0A1M6NVB6</accession>
<dbReference type="PANTHER" id="PTHR33619:SF3">
    <property type="entry name" value="POLYSACCHARIDE EXPORT PROTEIN GFCE-RELATED"/>
    <property type="match status" value="1"/>
</dbReference>
<dbReference type="GO" id="GO:0015159">
    <property type="term" value="F:polysaccharide transmembrane transporter activity"/>
    <property type="evidence" value="ECO:0007669"/>
    <property type="project" value="InterPro"/>
</dbReference>
<feature type="domain" description="Soluble ligand binding" evidence="18">
    <location>
        <begin position="404"/>
        <end position="432"/>
    </location>
</feature>
<keyword evidence="12" id="KW-0564">Palmitate</keyword>
<evidence type="ECO:0000256" key="3">
    <source>
        <dbReference type="ARBA" id="ARBA00022448"/>
    </source>
</evidence>
<evidence type="ECO:0000313" key="20">
    <source>
        <dbReference type="EMBL" id="SHJ99615.1"/>
    </source>
</evidence>
<feature type="chain" id="PRO_5013336881" evidence="16">
    <location>
        <begin position="23"/>
        <end position="827"/>
    </location>
</feature>
<dbReference type="Gene3D" id="3.30.1950.10">
    <property type="entry name" value="wza like domain"/>
    <property type="match status" value="1"/>
</dbReference>
<evidence type="ECO:0000256" key="8">
    <source>
        <dbReference type="ARBA" id="ARBA00023047"/>
    </source>
</evidence>
<sequence>MRHIACMLLVTTVLFLSNETLAQSPSLQNISSVNVDDLSDEQIKQFIGKAESSGYSEDQLMMMAKTRGMSELQIQKLRKRVSDLKSGSNNSQTANIDRLRDTNQSQGSQENGGAFDPFDVVKYQKPDSIDGLTIFGQSFFENSSLSFETGLNMPTPANYVIGPGDEVIIDIWGASEKTYQVVVSPEGAIRIPNLGPIYITGLTMDKAKVKIISRLKRIYSTIGRSSNADVTLGQIRSINVHVIGQVKKPGTFTLSSFGTAFNALYSAGGPSKDGSLRQIEVYRAKELISTLDAYEFMIRGTGENITLQDQDVIIVRPYISRVKFTGEVKNPAVYELTKGETFEDLLFYSGGLTNMAYQGVVSLRRIDKNFKTVRSLEIDKAGEFELYNGDEIEVGKITNEFINRVTIEGPVMNPGEYQLEEGMTLLTLIELADGVRGDTFMERGVIIRQNEDFSLANISFNPRKLLNGEESVVLQSNDVIKLQSIYDLRERYNLMIEGEVQKPGEFVYVDGMKVKDLIFLAGGFKESAAKSFVEVARRIDPDSTTDKNSSAEIFNFPISEKLDISEKDSKFELEPFDLVVIRKSPFYIKQETVEIEGEVEFPGKYVIERKDERISSILKRAGGVSDYSYVEGATLIRKSEYYKKNVSDPGYANDAIRVRKQDLTEIFKRDTLFTNEAVVFKQEEAIGIQLDKIMADPGSKYDLILKKGDIISIPRQLQTVRVRGSVLYPSNIRFNKGSGFKKYVGLAGGFDQRAKKSKSYVIYANGSAAQTSSFLWIKNYPKIEPGAEIVIPQKPNKTPMSAQGWIALSSGVATLALVITQIINNAK</sequence>
<dbReference type="AlphaFoldDB" id="A0A1M6NVB6"/>
<feature type="domain" description="Soluble ligand binding" evidence="18">
    <location>
        <begin position="720"/>
        <end position="761"/>
    </location>
</feature>
<evidence type="ECO:0000259" key="18">
    <source>
        <dbReference type="Pfam" id="PF10531"/>
    </source>
</evidence>
<evidence type="ECO:0000256" key="1">
    <source>
        <dbReference type="ARBA" id="ARBA00004571"/>
    </source>
</evidence>
<dbReference type="Pfam" id="PF22461">
    <property type="entry name" value="SLBB_2"/>
    <property type="match status" value="1"/>
</dbReference>
<dbReference type="InterPro" id="IPR003715">
    <property type="entry name" value="Poly_export_N"/>
</dbReference>
<dbReference type="InterPro" id="IPR054765">
    <property type="entry name" value="SLBB_dom"/>
</dbReference>
<evidence type="ECO:0000256" key="10">
    <source>
        <dbReference type="ARBA" id="ARBA00023114"/>
    </source>
</evidence>
<reference evidence="21" key="1">
    <citation type="submission" date="2016-11" db="EMBL/GenBank/DDBJ databases">
        <authorList>
            <person name="Varghese N."/>
            <person name="Submissions S."/>
        </authorList>
    </citation>
    <scope>NUCLEOTIDE SEQUENCE [LARGE SCALE GENOMIC DNA]</scope>
    <source>
        <strain evidence="21">DSM 26134</strain>
    </source>
</reference>
<dbReference type="Gene3D" id="3.10.560.10">
    <property type="entry name" value="Outer membrane lipoprotein wza domain like"/>
    <property type="match status" value="6"/>
</dbReference>
<evidence type="ECO:0000256" key="12">
    <source>
        <dbReference type="ARBA" id="ARBA00023139"/>
    </source>
</evidence>
<evidence type="ECO:0000256" key="11">
    <source>
        <dbReference type="ARBA" id="ARBA00023136"/>
    </source>
</evidence>
<feature type="compositionally biased region" description="Polar residues" evidence="15">
    <location>
        <begin position="102"/>
        <end position="111"/>
    </location>
</feature>
<keyword evidence="11" id="KW-0472">Membrane</keyword>
<evidence type="ECO:0000256" key="9">
    <source>
        <dbReference type="ARBA" id="ARBA00023065"/>
    </source>
</evidence>
<feature type="domain" description="Soluble ligand binding" evidence="18">
    <location>
        <begin position="325"/>
        <end position="368"/>
    </location>
</feature>
<dbReference type="GO" id="GO:0006811">
    <property type="term" value="P:monoatomic ion transport"/>
    <property type="evidence" value="ECO:0007669"/>
    <property type="project" value="UniProtKB-KW"/>
</dbReference>
<evidence type="ECO:0000256" key="5">
    <source>
        <dbReference type="ARBA" id="ARBA00022597"/>
    </source>
</evidence>
<keyword evidence="7 16" id="KW-0732">Signal</keyword>
<dbReference type="EMBL" id="FRAA01000002">
    <property type="protein sequence ID" value="SHJ99615.1"/>
    <property type="molecule type" value="Genomic_DNA"/>
</dbReference>
<feature type="region of interest" description="Disordered" evidence="15">
    <location>
        <begin position="81"/>
        <end position="117"/>
    </location>
</feature>
<feature type="domain" description="Polysaccharide export protein N-terminal" evidence="17">
    <location>
        <begin position="154"/>
        <end position="219"/>
    </location>
</feature>
<keyword evidence="3" id="KW-0813">Transport</keyword>
<keyword evidence="8" id="KW-0625">Polysaccharide transport</keyword>
<keyword evidence="14" id="KW-0449">Lipoprotein</keyword>
<organism evidence="20 21">
    <name type="scientific">Reichenbachiella agariperforans</name>
    <dbReference type="NCBI Taxonomy" id="156994"/>
    <lineage>
        <taxon>Bacteria</taxon>
        <taxon>Pseudomonadati</taxon>
        <taxon>Bacteroidota</taxon>
        <taxon>Cytophagia</taxon>
        <taxon>Cytophagales</taxon>
        <taxon>Reichenbachiellaceae</taxon>
        <taxon>Reichenbachiella</taxon>
    </lineage>
</organism>
<gene>
    <name evidence="20" type="ORF">SAMN04488028_102425</name>
</gene>
<dbReference type="GO" id="GO:0046930">
    <property type="term" value="C:pore complex"/>
    <property type="evidence" value="ECO:0007669"/>
    <property type="project" value="UniProtKB-KW"/>
</dbReference>
<evidence type="ECO:0000256" key="7">
    <source>
        <dbReference type="ARBA" id="ARBA00022729"/>
    </source>
</evidence>
<evidence type="ECO:0000256" key="2">
    <source>
        <dbReference type="ARBA" id="ARBA00009450"/>
    </source>
</evidence>
<dbReference type="InterPro" id="IPR049712">
    <property type="entry name" value="Poly_export"/>
</dbReference>
<evidence type="ECO:0000256" key="15">
    <source>
        <dbReference type="SAM" id="MobiDB-lite"/>
    </source>
</evidence>
<keyword evidence="10" id="KW-0626">Porin</keyword>
<keyword evidence="21" id="KW-1185">Reference proteome</keyword>
<feature type="domain" description="SLBB" evidence="19">
    <location>
        <begin position="240"/>
        <end position="315"/>
    </location>
</feature>
<name>A0A1M6NVB6_REIAG</name>
<dbReference type="STRING" id="156994.SAMN04488028_102425"/>
<keyword evidence="6" id="KW-0812">Transmembrane</keyword>
<dbReference type="Pfam" id="PF02563">
    <property type="entry name" value="Poly_export"/>
    <property type="match status" value="1"/>
</dbReference>
<keyword evidence="13" id="KW-0998">Cell outer membrane</keyword>
<evidence type="ECO:0000259" key="17">
    <source>
        <dbReference type="Pfam" id="PF02563"/>
    </source>
</evidence>
<feature type="domain" description="Soluble ligand binding" evidence="18">
    <location>
        <begin position="496"/>
        <end position="537"/>
    </location>
</feature>
<comment type="subcellular location">
    <subcellularLocation>
        <location evidence="1">Cell outer membrane</location>
        <topology evidence="1">Multi-pass membrane protein</topology>
    </subcellularLocation>
</comment>
<evidence type="ECO:0000256" key="13">
    <source>
        <dbReference type="ARBA" id="ARBA00023237"/>
    </source>
</evidence>
<evidence type="ECO:0000256" key="14">
    <source>
        <dbReference type="ARBA" id="ARBA00023288"/>
    </source>
</evidence>
<proteinExistence type="inferred from homology"/>